<protein>
    <submittedName>
        <fullName evidence="2">Uncharacterized protein</fullName>
    </submittedName>
</protein>
<dbReference type="EMBL" id="SRLO01000334">
    <property type="protein sequence ID" value="TNN60413.1"/>
    <property type="molecule type" value="Genomic_DNA"/>
</dbReference>
<accession>A0A4Z2H5U0</accession>
<dbReference type="AlphaFoldDB" id="A0A4Z2H5U0"/>
<evidence type="ECO:0000256" key="1">
    <source>
        <dbReference type="SAM" id="MobiDB-lite"/>
    </source>
</evidence>
<proteinExistence type="predicted"/>
<keyword evidence="3" id="KW-1185">Reference proteome</keyword>
<reference evidence="2 3" key="1">
    <citation type="submission" date="2019-03" db="EMBL/GenBank/DDBJ databases">
        <title>First draft genome of Liparis tanakae, snailfish: a comprehensive survey of snailfish specific genes.</title>
        <authorList>
            <person name="Kim W."/>
            <person name="Song I."/>
            <person name="Jeong J.-H."/>
            <person name="Kim D."/>
            <person name="Kim S."/>
            <person name="Ryu S."/>
            <person name="Song J.Y."/>
            <person name="Lee S.K."/>
        </authorList>
    </citation>
    <scope>NUCLEOTIDE SEQUENCE [LARGE SCALE GENOMIC DNA]</scope>
    <source>
        <tissue evidence="2">Muscle</tissue>
    </source>
</reference>
<gene>
    <name evidence="2" type="ORF">EYF80_029402</name>
</gene>
<feature type="region of interest" description="Disordered" evidence="1">
    <location>
        <begin position="41"/>
        <end position="61"/>
    </location>
</feature>
<sequence length="198" mass="21297">MNVAVKKTAASSGDNVALHCPSFPYNLSCPRLSSSTDLKVRSAVDGPPEPHGAATPPGRVWGPPLILSHTQEHCCHSALEQGVQSERLYANTDIKMELLDVYNLSSCELRVLRQLPAVEEENSALQLARPHSESVLSSGSGTNTSTLRLQHTELQEELTPAWYRQSAGLATLCVGGEGAQRGSETFRTSGSRRGVCET</sequence>
<evidence type="ECO:0000313" key="3">
    <source>
        <dbReference type="Proteomes" id="UP000314294"/>
    </source>
</evidence>
<organism evidence="2 3">
    <name type="scientific">Liparis tanakae</name>
    <name type="common">Tanaka's snailfish</name>
    <dbReference type="NCBI Taxonomy" id="230148"/>
    <lineage>
        <taxon>Eukaryota</taxon>
        <taxon>Metazoa</taxon>
        <taxon>Chordata</taxon>
        <taxon>Craniata</taxon>
        <taxon>Vertebrata</taxon>
        <taxon>Euteleostomi</taxon>
        <taxon>Actinopterygii</taxon>
        <taxon>Neopterygii</taxon>
        <taxon>Teleostei</taxon>
        <taxon>Neoteleostei</taxon>
        <taxon>Acanthomorphata</taxon>
        <taxon>Eupercaria</taxon>
        <taxon>Perciformes</taxon>
        <taxon>Cottioidei</taxon>
        <taxon>Cottales</taxon>
        <taxon>Liparidae</taxon>
        <taxon>Liparis</taxon>
    </lineage>
</organism>
<evidence type="ECO:0000313" key="2">
    <source>
        <dbReference type="EMBL" id="TNN60413.1"/>
    </source>
</evidence>
<comment type="caution">
    <text evidence="2">The sequence shown here is derived from an EMBL/GenBank/DDBJ whole genome shotgun (WGS) entry which is preliminary data.</text>
</comment>
<name>A0A4Z2H5U0_9TELE</name>
<dbReference type="Proteomes" id="UP000314294">
    <property type="component" value="Unassembled WGS sequence"/>
</dbReference>